<dbReference type="InterPro" id="IPR045877">
    <property type="entry name" value="ZFP36-like"/>
</dbReference>
<dbReference type="GO" id="GO:0003729">
    <property type="term" value="F:mRNA binding"/>
    <property type="evidence" value="ECO:0007669"/>
    <property type="project" value="InterPro"/>
</dbReference>
<evidence type="ECO:0000256" key="2">
    <source>
        <dbReference type="ARBA" id="ARBA00022737"/>
    </source>
</evidence>
<dbReference type="AlphaFoldDB" id="A0A9W7ZM22"/>
<feature type="region of interest" description="Disordered" evidence="6">
    <location>
        <begin position="235"/>
        <end position="256"/>
    </location>
</feature>
<feature type="domain" description="C3H1-type" evidence="7">
    <location>
        <begin position="22"/>
        <end position="51"/>
    </location>
</feature>
<dbReference type="GO" id="GO:0008270">
    <property type="term" value="F:zinc ion binding"/>
    <property type="evidence" value="ECO:0007669"/>
    <property type="project" value="UniProtKB-KW"/>
</dbReference>
<evidence type="ECO:0000256" key="3">
    <source>
        <dbReference type="ARBA" id="ARBA00022771"/>
    </source>
</evidence>
<keyword evidence="1 5" id="KW-0479">Metal-binding</keyword>
<dbReference type="PANTHER" id="PTHR12547:SF18">
    <property type="entry name" value="PROTEIN TIS11"/>
    <property type="match status" value="1"/>
</dbReference>
<comment type="caution">
    <text evidence="8">The sequence shown here is derived from an EMBL/GenBank/DDBJ whole genome shotgun (WGS) entry which is preliminary data.</text>
</comment>
<proteinExistence type="predicted"/>
<sequence>YSDKCTFAHSDAELKPRQLPANYKSRHCNKYDFGQGHCPYGAKCNFIHEDRKRRSMPVSPTAMATPAVDLSPWPLVPNTPLTTRLPTAYSLASDAARADLFASPPGLPGTAYGPVGGFPSIAAGPRMGVAPPGLPTPAKRYRSPFSLELGLPTPRLRSASYDGLGATSALHLGSDLWRPDAARPTWPPAGGLESSLGRLSTSAESPPKVSILERVRPLMATAEQGTLESWCYSAGRAPTSPPQGPTDGMKSLPSPTSPFAFDLQLAGWRPNATDPTSYGWHDAGRPVQ</sequence>
<feature type="zinc finger region" description="C3H1-type" evidence="5">
    <location>
        <begin position="22"/>
        <end position="51"/>
    </location>
</feature>
<dbReference type="InterPro" id="IPR000571">
    <property type="entry name" value="Znf_CCCH"/>
</dbReference>
<dbReference type="OrthoDB" id="410307at2759"/>
<feature type="region of interest" description="Disordered" evidence="6">
    <location>
        <begin position="182"/>
        <end position="206"/>
    </location>
</feature>
<feature type="non-terminal residue" evidence="8">
    <location>
        <position position="1"/>
    </location>
</feature>
<dbReference type="Proteomes" id="UP001150569">
    <property type="component" value="Unassembled WGS sequence"/>
</dbReference>
<dbReference type="PANTHER" id="PTHR12547">
    <property type="entry name" value="CCCH ZINC FINGER/TIS11-RELATED"/>
    <property type="match status" value="1"/>
</dbReference>
<keyword evidence="4 5" id="KW-0862">Zinc</keyword>
<dbReference type="PROSITE" id="PS50103">
    <property type="entry name" value="ZF_C3H1"/>
    <property type="match status" value="1"/>
</dbReference>
<protein>
    <recommendedName>
        <fullName evidence="7">C3H1-type domain-containing protein</fullName>
    </recommendedName>
</protein>
<organism evidence="8 9">
    <name type="scientific">Tieghemiomyces parasiticus</name>
    <dbReference type="NCBI Taxonomy" id="78921"/>
    <lineage>
        <taxon>Eukaryota</taxon>
        <taxon>Fungi</taxon>
        <taxon>Fungi incertae sedis</taxon>
        <taxon>Zoopagomycota</taxon>
        <taxon>Kickxellomycotina</taxon>
        <taxon>Dimargaritomycetes</taxon>
        <taxon>Dimargaritales</taxon>
        <taxon>Dimargaritaceae</taxon>
        <taxon>Tieghemiomyces</taxon>
    </lineage>
</organism>
<evidence type="ECO:0000259" key="7">
    <source>
        <dbReference type="PROSITE" id="PS50103"/>
    </source>
</evidence>
<keyword evidence="9" id="KW-1185">Reference proteome</keyword>
<reference evidence="8" key="1">
    <citation type="submission" date="2022-07" db="EMBL/GenBank/DDBJ databases">
        <title>Phylogenomic reconstructions and comparative analyses of Kickxellomycotina fungi.</title>
        <authorList>
            <person name="Reynolds N.K."/>
            <person name="Stajich J.E."/>
            <person name="Barry K."/>
            <person name="Grigoriev I.V."/>
            <person name="Crous P."/>
            <person name="Smith M.E."/>
        </authorList>
    </citation>
    <scope>NUCLEOTIDE SEQUENCE</scope>
    <source>
        <strain evidence="8">RSA 861</strain>
    </source>
</reference>
<dbReference type="InterPro" id="IPR036855">
    <property type="entry name" value="Znf_CCCH_sf"/>
</dbReference>
<dbReference type="EMBL" id="JANBPT010002084">
    <property type="protein sequence ID" value="KAJ1903789.1"/>
    <property type="molecule type" value="Genomic_DNA"/>
</dbReference>
<name>A0A9W7ZM22_9FUNG</name>
<evidence type="ECO:0000256" key="4">
    <source>
        <dbReference type="ARBA" id="ARBA00022833"/>
    </source>
</evidence>
<dbReference type="Gene3D" id="4.10.1000.10">
    <property type="entry name" value="Zinc finger, CCCH-type"/>
    <property type="match status" value="1"/>
</dbReference>
<evidence type="ECO:0000313" key="8">
    <source>
        <dbReference type="EMBL" id="KAJ1903789.1"/>
    </source>
</evidence>
<evidence type="ECO:0000256" key="5">
    <source>
        <dbReference type="PROSITE-ProRule" id="PRU00723"/>
    </source>
</evidence>
<evidence type="ECO:0000256" key="1">
    <source>
        <dbReference type="ARBA" id="ARBA00022723"/>
    </source>
</evidence>
<accession>A0A9W7ZM22</accession>
<evidence type="ECO:0000313" key="9">
    <source>
        <dbReference type="Proteomes" id="UP001150569"/>
    </source>
</evidence>
<evidence type="ECO:0000256" key="6">
    <source>
        <dbReference type="SAM" id="MobiDB-lite"/>
    </source>
</evidence>
<dbReference type="SUPFAM" id="SSF90229">
    <property type="entry name" value="CCCH zinc finger"/>
    <property type="match status" value="1"/>
</dbReference>
<gene>
    <name evidence="8" type="ORF">IWQ60_012537</name>
</gene>
<keyword evidence="2" id="KW-0677">Repeat</keyword>
<keyword evidence="3 5" id="KW-0863">Zinc-finger</keyword>